<comment type="caution">
    <text evidence="3">The sequence shown here is derived from an EMBL/GenBank/DDBJ whole genome shotgun (WGS) entry which is preliminary data.</text>
</comment>
<protein>
    <submittedName>
        <fullName evidence="3">SDR family oxidoreductase</fullName>
    </submittedName>
</protein>
<sequence length="260" mass="27063">MIELGTAGGSFHEGRVALVTGAARGIGLGVAAWLICEGWQVVLADIDEARGAAVAQALGERAFFVAADVADEAQVVGVVAKALGQFGRLDAVVNNAAIADPHNRTLETLPLAHWNRVLAVNLTAAMLLAKHCAPYLRARQGAIVNIASTRARQSEANSEAYAASKGGLVALTHALAVSLRPEIRVNAVSPGWIDARDPAQRRAEPLTAEDHAQHPAGRVGTVEDVAALVAWLLSSAAGFVTGQEYLVDGGMARKMIYAPG</sequence>
<dbReference type="PANTHER" id="PTHR24321">
    <property type="entry name" value="DEHYDROGENASES, SHORT CHAIN"/>
    <property type="match status" value="1"/>
</dbReference>
<dbReference type="PROSITE" id="PS00061">
    <property type="entry name" value="ADH_SHORT"/>
    <property type="match status" value="1"/>
</dbReference>
<dbReference type="Gene3D" id="3.40.50.720">
    <property type="entry name" value="NAD(P)-binding Rossmann-like Domain"/>
    <property type="match status" value="1"/>
</dbReference>
<name>A0ABR7YY90_9PSED</name>
<evidence type="ECO:0000256" key="1">
    <source>
        <dbReference type="ARBA" id="ARBA00006484"/>
    </source>
</evidence>
<dbReference type="InterPro" id="IPR020904">
    <property type="entry name" value="Sc_DH/Rdtase_CS"/>
</dbReference>
<accession>A0ABR7YY90</accession>
<dbReference type="PANTHER" id="PTHR24321:SF8">
    <property type="entry name" value="ESTRADIOL 17-BETA-DEHYDROGENASE 8-RELATED"/>
    <property type="match status" value="1"/>
</dbReference>
<dbReference type="EMBL" id="JAAOCA010000005">
    <property type="protein sequence ID" value="MBD1598130.1"/>
    <property type="molecule type" value="Genomic_DNA"/>
</dbReference>
<reference evidence="3 4" key="1">
    <citation type="journal article" date="2020" name="Insects">
        <title>Bacteria Belonging to Pseudomonas typographi sp. nov. from the Bark Beetle Ips typographus Have Genomic Potential to Aid in the Host Ecology.</title>
        <authorList>
            <person name="Peral-Aranega E."/>
            <person name="Saati-Santamaria Z."/>
            <person name="Kolarik M."/>
            <person name="Rivas R."/>
            <person name="Garcia-Fraile P."/>
        </authorList>
    </citation>
    <scope>NUCLEOTIDE SEQUENCE [LARGE SCALE GENOMIC DNA]</scope>
    <source>
        <strain evidence="3 4">CA3A</strain>
    </source>
</reference>
<evidence type="ECO:0000256" key="2">
    <source>
        <dbReference type="ARBA" id="ARBA00023002"/>
    </source>
</evidence>
<keyword evidence="4" id="KW-1185">Reference proteome</keyword>
<gene>
    <name evidence="3" type="ORF">HAQ05_05340</name>
</gene>
<proteinExistence type="inferred from homology"/>
<dbReference type="SUPFAM" id="SSF51735">
    <property type="entry name" value="NAD(P)-binding Rossmann-fold domains"/>
    <property type="match status" value="1"/>
</dbReference>
<evidence type="ECO:0000313" key="3">
    <source>
        <dbReference type="EMBL" id="MBD1598130.1"/>
    </source>
</evidence>
<organism evidence="3 4">
    <name type="scientific">Pseudomonas typographi</name>
    <dbReference type="NCBI Taxonomy" id="2715964"/>
    <lineage>
        <taxon>Bacteria</taxon>
        <taxon>Pseudomonadati</taxon>
        <taxon>Pseudomonadota</taxon>
        <taxon>Gammaproteobacteria</taxon>
        <taxon>Pseudomonadales</taxon>
        <taxon>Pseudomonadaceae</taxon>
        <taxon>Pseudomonas</taxon>
    </lineage>
</organism>
<evidence type="ECO:0000313" key="4">
    <source>
        <dbReference type="Proteomes" id="UP000805841"/>
    </source>
</evidence>
<comment type="similarity">
    <text evidence="1">Belongs to the short-chain dehydrogenases/reductases (SDR) family.</text>
</comment>
<dbReference type="NCBIfam" id="NF004324">
    <property type="entry name" value="PRK05717.1"/>
    <property type="match status" value="1"/>
</dbReference>
<dbReference type="PRINTS" id="PR00080">
    <property type="entry name" value="SDRFAMILY"/>
</dbReference>
<keyword evidence="2" id="KW-0560">Oxidoreductase</keyword>
<dbReference type="InterPro" id="IPR002347">
    <property type="entry name" value="SDR_fam"/>
</dbReference>
<dbReference type="PRINTS" id="PR00081">
    <property type="entry name" value="GDHRDH"/>
</dbReference>
<dbReference type="Pfam" id="PF13561">
    <property type="entry name" value="adh_short_C2"/>
    <property type="match status" value="1"/>
</dbReference>
<dbReference type="RefSeq" id="WP_190418150.1">
    <property type="nucleotide sequence ID" value="NZ_JAAOCA010000005.1"/>
</dbReference>
<dbReference type="InterPro" id="IPR036291">
    <property type="entry name" value="NAD(P)-bd_dom_sf"/>
</dbReference>
<dbReference type="Proteomes" id="UP000805841">
    <property type="component" value="Unassembled WGS sequence"/>
</dbReference>